<evidence type="ECO:0000256" key="1">
    <source>
        <dbReference type="SAM" id="MobiDB-lite"/>
    </source>
</evidence>
<evidence type="ECO:0000313" key="2">
    <source>
        <dbReference type="EMBL" id="ESS55275.1"/>
    </source>
</evidence>
<dbReference type="AlphaFoldDB" id="V5A3B4"/>
<feature type="region of interest" description="Disordered" evidence="1">
    <location>
        <begin position="144"/>
        <end position="163"/>
    </location>
</feature>
<evidence type="ECO:0000313" key="3">
    <source>
        <dbReference type="Proteomes" id="UP000017861"/>
    </source>
</evidence>
<dbReference type="EMBL" id="AYLP01000920">
    <property type="protein sequence ID" value="ESS55275.1"/>
    <property type="molecule type" value="Genomic_DNA"/>
</dbReference>
<comment type="caution">
    <text evidence="2">The sequence shown here is derived from an EMBL/GenBank/DDBJ whole genome shotgun (WGS) entry which is preliminary data.</text>
</comment>
<reference evidence="2 3" key="1">
    <citation type="journal article" date="2014" name="Genome Announc.">
        <title>Trypanosoma cruzi Clone Dm28c Draft Genome Sequence.</title>
        <authorList>
            <person name="Grisard E.C."/>
            <person name="Teixeira S.M."/>
            <person name="de Almeida L.G."/>
            <person name="Stoco P.H."/>
            <person name="Gerber A.L."/>
            <person name="Talavera-Lopez C."/>
            <person name="Lima O.C."/>
            <person name="Andersson B."/>
            <person name="de Vasconcelos A.T."/>
        </authorList>
    </citation>
    <scope>NUCLEOTIDE SEQUENCE [LARGE SCALE GENOMIC DNA]</scope>
    <source>
        <strain evidence="2 3">Dm28c</strain>
    </source>
</reference>
<sequence length="377" mass="42061">MQTSMSRAGRIAHPAEQRGKEPQQPNNESSPAPPRSTSKLCRHTHAYGTCCTHDGRRTIHNGNRILSHHTPLWSTRTVSVSLLSPSLRRHWWPWHTHQHVRNHLFFLPRTSHSSTAKRRSLLLSQIPIRHASYHIHQPTATQSVNVTQPPRTMPRTHQRGTTPLGASSVWTHRTGCPSEQQPPPSSEAGLFSNNQTTSPSSPPSAMHEVLPAPCIICDARTLNEHRRQYAPLDSTRSPLTILSQSSPWAMHKEHHGKNAQELICKPPTHSASINNVAPCLGFTRILACASLRGLPYTSHVVTVKKKQRLLSDRHPAAKIKAQSNKMPQIVTYSTQTIKRLCSKCTARKKSHAHKEATQRHSKRVGETAPNAILCGCK</sequence>
<organism evidence="2 3">
    <name type="scientific">Trypanosoma cruzi Dm28c</name>
    <dbReference type="NCBI Taxonomy" id="1416333"/>
    <lineage>
        <taxon>Eukaryota</taxon>
        <taxon>Discoba</taxon>
        <taxon>Euglenozoa</taxon>
        <taxon>Kinetoplastea</taxon>
        <taxon>Metakinetoplastina</taxon>
        <taxon>Trypanosomatida</taxon>
        <taxon>Trypanosomatidae</taxon>
        <taxon>Trypanosoma</taxon>
        <taxon>Schizotrypanum</taxon>
    </lineage>
</organism>
<feature type="compositionally biased region" description="Polar residues" evidence="1">
    <location>
        <begin position="23"/>
        <end position="39"/>
    </location>
</feature>
<proteinExistence type="predicted"/>
<feature type="region of interest" description="Disordered" evidence="1">
    <location>
        <begin position="170"/>
        <end position="206"/>
    </location>
</feature>
<feature type="region of interest" description="Disordered" evidence="1">
    <location>
        <begin position="1"/>
        <end position="40"/>
    </location>
</feature>
<accession>V5A3B4</accession>
<protein>
    <submittedName>
        <fullName evidence="2">Uncharacterized protein</fullName>
    </submittedName>
</protein>
<dbReference type="Proteomes" id="UP000017861">
    <property type="component" value="Unassembled WGS sequence"/>
</dbReference>
<dbReference type="OrthoDB" id="10418793at2759"/>
<dbReference type="VEuPathDB" id="TriTrypDB:TCDM_13265"/>
<name>V5A3B4_TRYCR</name>
<gene>
    <name evidence="2" type="ORF">TCDM_13265</name>
</gene>